<reference evidence="2 3" key="1">
    <citation type="submission" date="2016-10" db="EMBL/GenBank/DDBJ databases">
        <authorList>
            <person name="de Groot N.N."/>
        </authorList>
    </citation>
    <scope>NUCLEOTIDE SEQUENCE [LARGE SCALE GENOMIC DNA]</scope>
    <source>
        <strain evidence="2 3">GAS522</strain>
    </source>
</reference>
<organism evidence="2 3">
    <name type="scientific">Bradyrhizobium lablabi</name>
    <dbReference type="NCBI Taxonomy" id="722472"/>
    <lineage>
        <taxon>Bacteria</taxon>
        <taxon>Pseudomonadati</taxon>
        <taxon>Pseudomonadota</taxon>
        <taxon>Alphaproteobacteria</taxon>
        <taxon>Hyphomicrobiales</taxon>
        <taxon>Nitrobacteraceae</taxon>
        <taxon>Bradyrhizobium</taxon>
    </lineage>
</organism>
<dbReference type="OrthoDB" id="8240133at2"/>
<sequence>MIDPSPELPDDMPVVSLELPRKVRQALTAAGFRTVGRIREAPDAEILRIQDLGESSLALLRKTLGLPSSMGVRCNAVPMPVKNKSRDH</sequence>
<dbReference type="SUPFAM" id="SSF47789">
    <property type="entry name" value="C-terminal domain of RNA polymerase alpha subunit"/>
    <property type="match status" value="1"/>
</dbReference>
<accession>A0A1M7CKR7</accession>
<dbReference type="RefSeq" id="WP_143039756.1">
    <property type="nucleotide sequence ID" value="NZ_FNTI01000001.1"/>
</dbReference>
<evidence type="ECO:0000313" key="2">
    <source>
        <dbReference type="EMBL" id="SED71837.1"/>
    </source>
</evidence>
<evidence type="ECO:0000259" key="1">
    <source>
        <dbReference type="Pfam" id="PF03118"/>
    </source>
</evidence>
<feature type="domain" description="RNA polymerase alpha subunit C-terminal" evidence="1">
    <location>
        <begin position="11"/>
        <end position="62"/>
    </location>
</feature>
<dbReference type="GO" id="GO:0003899">
    <property type="term" value="F:DNA-directed RNA polymerase activity"/>
    <property type="evidence" value="ECO:0007669"/>
    <property type="project" value="InterPro"/>
</dbReference>
<dbReference type="GO" id="GO:0006351">
    <property type="term" value="P:DNA-templated transcription"/>
    <property type="evidence" value="ECO:0007669"/>
    <property type="project" value="InterPro"/>
</dbReference>
<dbReference type="Proteomes" id="UP000183208">
    <property type="component" value="Unassembled WGS sequence"/>
</dbReference>
<dbReference type="InterPro" id="IPR011260">
    <property type="entry name" value="RNAP_asu_C"/>
</dbReference>
<dbReference type="GO" id="GO:0003677">
    <property type="term" value="F:DNA binding"/>
    <property type="evidence" value="ECO:0007669"/>
    <property type="project" value="InterPro"/>
</dbReference>
<dbReference type="Pfam" id="PF03118">
    <property type="entry name" value="RNA_pol_A_CTD"/>
    <property type="match status" value="1"/>
</dbReference>
<name>A0A1M7CKR7_9BRAD</name>
<dbReference type="Gene3D" id="1.10.150.20">
    <property type="entry name" value="5' to 3' exonuclease, C-terminal subdomain"/>
    <property type="match status" value="1"/>
</dbReference>
<proteinExistence type="predicted"/>
<dbReference type="AlphaFoldDB" id="A0A1M7CKR7"/>
<evidence type="ECO:0000313" key="3">
    <source>
        <dbReference type="Proteomes" id="UP000183208"/>
    </source>
</evidence>
<dbReference type="EMBL" id="FNTI01000001">
    <property type="protein sequence ID" value="SED71837.1"/>
    <property type="molecule type" value="Genomic_DNA"/>
</dbReference>
<protein>
    <submittedName>
        <fullName evidence="2">RNA polymerase, alpha chain C terminal domain</fullName>
    </submittedName>
</protein>
<gene>
    <name evidence="2" type="ORF">SAMN05444171_4922</name>
</gene>